<organism evidence="1 2">
    <name type="scientific">Hyaloscypha variabilis (strain UAMH 11265 / GT02V1 / F)</name>
    <name type="common">Meliniomyces variabilis</name>
    <dbReference type="NCBI Taxonomy" id="1149755"/>
    <lineage>
        <taxon>Eukaryota</taxon>
        <taxon>Fungi</taxon>
        <taxon>Dikarya</taxon>
        <taxon>Ascomycota</taxon>
        <taxon>Pezizomycotina</taxon>
        <taxon>Leotiomycetes</taxon>
        <taxon>Helotiales</taxon>
        <taxon>Hyaloscyphaceae</taxon>
        <taxon>Hyaloscypha</taxon>
        <taxon>Hyaloscypha variabilis</taxon>
    </lineage>
</organism>
<sequence length="91" mass="9981">MWSYSCPAGPGVQDEATALARIGRDERCAEMSSGNGLLWVVAEGELTNTGARETERYTSQFTAGDSSRGGNAAFWGWNMEDRECQGARRER</sequence>
<dbReference type="Proteomes" id="UP000235786">
    <property type="component" value="Unassembled WGS sequence"/>
</dbReference>
<dbReference type="EMBL" id="KZ613946">
    <property type="protein sequence ID" value="PMD39381.1"/>
    <property type="molecule type" value="Genomic_DNA"/>
</dbReference>
<evidence type="ECO:0000313" key="2">
    <source>
        <dbReference type="Proteomes" id="UP000235786"/>
    </source>
</evidence>
<proteinExistence type="predicted"/>
<gene>
    <name evidence="1" type="ORF">L207DRAFT_21238</name>
</gene>
<keyword evidence="2" id="KW-1185">Reference proteome</keyword>
<dbReference type="AlphaFoldDB" id="A0A2J6RLJ3"/>
<reference evidence="1 2" key="1">
    <citation type="submission" date="2016-04" db="EMBL/GenBank/DDBJ databases">
        <title>A degradative enzymes factory behind the ericoid mycorrhizal symbiosis.</title>
        <authorList>
            <consortium name="DOE Joint Genome Institute"/>
            <person name="Martino E."/>
            <person name="Morin E."/>
            <person name="Grelet G."/>
            <person name="Kuo A."/>
            <person name="Kohler A."/>
            <person name="Daghino S."/>
            <person name="Barry K."/>
            <person name="Choi C."/>
            <person name="Cichocki N."/>
            <person name="Clum A."/>
            <person name="Copeland A."/>
            <person name="Hainaut M."/>
            <person name="Haridas S."/>
            <person name="Labutti K."/>
            <person name="Lindquist E."/>
            <person name="Lipzen A."/>
            <person name="Khouja H.-R."/>
            <person name="Murat C."/>
            <person name="Ohm R."/>
            <person name="Olson A."/>
            <person name="Spatafora J."/>
            <person name="Veneault-Fourrey C."/>
            <person name="Henrissat B."/>
            <person name="Grigoriev I."/>
            <person name="Martin F."/>
            <person name="Perotto S."/>
        </authorList>
    </citation>
    <scope>NUCLEOTIDE SEQUENCE [LARGE SCALE GENOMIC DNA]</scope>
    <source>
        <strain evidence="1 2">F</strain>
    </source>
</reference>
<protein>
    <submittedName>
        <fullName evidence="1">Uncharacterized protein</fullName>
    </submittedName>
</protein>
<name>A0A2J6RLJ3_HYAVF</name>
<evidence type="ECO:0000313" key="1">
    <source>
        <dbReference type="EMBL" id="PMD39381.1"/>
    </source>
</evidence>
<accession>A0A2J6RLJ3</accession>